<dbReference type="Pfam" id="PF14112">
    <property type="entry name" value="DUF4284"/>
    <property type="match status" value="1"/>
</dbReference>
<gene>
    <name evidence="1" type="ORF">SC09_Contig25orf00293</name>
</gene>
<accession>A0A0D1L4A0</accession>
<dbReference type="PATRIC" id="fig|1423.173.peg.2641"/>
<evidence type="ECO:0008006" key="3">
    <source>
        <dbReference type="Google" id="ProtNLM"/>
    </source>
</evidence>
<evidence type="ECO:0000313" key="2">
    <source>
        <dbReference type="Proteomes" id="UP000032247"/>
    </source>
</evidence>
<dbReference type="Proteomes" id="UP000032247">
    <property type="component" value="Unassembled WGS sequence"/>
</dbReference>
<comment type="caution">
    <text evidence="1">The sequence shown here is derived from an EMBL/GenBank/DDBJ whole genome shotgun (WGS) entry which is preliminary data.</text>
</comment>
<dbReference type="RefSeq" id="WP_043857978.1">
    <property type="nucleotide sequence ID" value="NZ_CP054177.1"/>
</dbReference>
<sequence>MEKQNFVSLWIGYIKNSSSLNDYVNLKYNEDEGDFLPSQFLIDFDIDIDELDEDFTEKVAHEKNCNNLSELIGGCSYDSVILPRFENIVGTAIPEHINAAVLLYNFEYDGREKEINDKNYSFKFIGAVSYV</sequence>
<name>A0A0D1L4A0_BACIU</name>
<dbReference type="AlphaFoldDB" id="A0A0D1L4A0"/>
<evidence type="ECO:0000313" key="1">
    <source>
        <dbReference type="EMBL" id="KIU10531.1"/>
    </source>
</evidence>
<organism evidence="1 2">
    <name type="scientific">Bacillus subtilis</name>
    <dbReference type="NCBI Taxonomy" id="1423"/>
    <lineage>
        <taxon>Bacteria</taxon>
        <taxon>Bacillati</taxon>
        <taxon>Bacillota</taxon>
        <taxon>Bacilli</taxon>
        <taxon>Bacillales</taxon>
        <taxon>Bacillaceae</taxon>
        <taxon>Bacillus</taxon>
    </lineage>
</organism>
<proteinExistence type="predicted"/>
<dbReference type="InterPro" id="IPR025560">
    <property type="entry name" value="Imm22"/>
</dbReference>
<reference evidence="1 2" key="1">
    <citation type="submission" date="2014-12" db="EMBL/GenBank/DDBJ databases">
        <title>Comparative genome analysis of Bacillus coagulans HM-08, Clostridium butyricum HM-68, Bacillus subtilis HM-66 and Bacillus licheniformis BL-09.</title>
        <authorList>
            <person name="Zhang H."/>
        </authorList>
    </citation>
    <scope>NUCLEOTIDE SEQUENCE [LARGE SCALE GENOMIC DNA]</scope>
    <source>
        <strain evidence="1 2">HM-66</strain>
    </source>
</reference>
<protein>
    <recommendedName>
        <fullName evidence="3">Immunity 22 family protein</fullName>
    </recommendedName>
</protein>
<dbReference type="EMBL" id="JXBC01000004">
    <property type="protein sequence ID" value="KIU10531.1"/>
    <property type="molecule type" value="Genomic_DNA"/>
</dbReference>